<evidence type="ECO:0000313" key="3">
    <source>
        <dbReference type="Proteomes" id="UP000012960"/>
    </source>
</evidence>
<gene>
    <name evidence="1" type="ORF">GSMUA_286610.1</name>
</gene>
<evidence type="ECO:0000313" key="1">
    <source>
        <dbReference type="EMBL" id="CAG1858366.1"/>
    </source>
</evidence>
<accession>A0A804HPL6</accession>
<dbReference type="InParanoid" id="A0A804HPL6"/>
<proteinExistence type="predicted"/>
<reference evidence="1" key="1">
    <citation type="submission" date="2021-03" db="EMBL/GenBank/DDBJ databases">
        <authorList>
            <consortium name="Genoscope - CEA"/>
            <person name="William W."/>
        </authorList>
    </citation>
    <scope>NUCLEOTIDE SEQUENCE</scope>
    <source>
        <strain evidence="1">Doubled-haploid Pahang</strain>
    </source>
</reference>
<reference evidence="2" key="2">
    <citation type="submission" date="2021-05" db="UniProtKB">
        <authorList>
            <consortium name="EnsemblPlants"/>
        </authorList>
    </citation>
    <scope>IDENTIFICATION</scope>
    <source>
        <strain evidence="2">subsp. malaccensis</strain>
    </source>
</reference>
<evidence type="ECO:0000313" key="2">
    <source>
        <dbReference type="EnsemblPlants" id="Ma01_p02730.1"/>
    </source>
</evidence>
<dbReference type="AlphaFoldDB" id="A0A804HPL6"/>
<protein>
    <submittedName>
        <fullName evidence="1">(wild Malaysian banana) hypothetical protein</fullName>
    </submittedName>
</protein>
<name>A0A804HPL6_MUSAM</name>
<organism evidence="2 3">
    <name type="scientific">Musa acuminata subsp. malaccensis</name>
    <name type="common">Wild banana</name>
    <name type="synonym">Musa malaccensis</name>
    <dbReference type="NCBI Taxonomy" id="214687"/>
    <lineage>
        <taxon>Eukaryota</taxon>
        <taxon>Viridiplantae</taxon>
        <taxon>Streptophyta</taxon>
        <taxon>Embryophyta</taxon>
        <taxon>Tracheophyta</taxon>
        <taxon>Spermatophyta</taxon>
        <taxon>Magnoliopsida</taxon>
        <taxon>Liliopsida</taxon>
        <taxon>Zingiberales</taxon>
        <taxon>Musaceae</taxon>
        <taxon>Musa</taxon>
    </lineage>
</organism>
<sequence>MCNADKSIYIVPGHCEDFWNQYTPAEFSDWTSRRLRPREAHFGVEELRL</sequence>
<dbReference type="EnsemblPlants" id="Ma01_t02730.1">
    <property type="protein sequence ID" value="Ma01_p02730.1"/>
    <property type="gene ID" value="Ma01_g02730"/>
</dbReference>
<dbReference type="Proteomes" id="UP000012960">
    <property type="component" value="Unplaced"/>
</dbReference>
<keyword evidence="3" id="KW-1185">Reference proteome</keyword>
<dbReference type="EMBL" id="HG996466">
    <property type="protein sequence ID" value="CAG1858366.1"/>
    <property type="molecule type" value="Genomic_DNA"/>
</dbReference>
<dbReference type="Gramene" id="Ma01_t02730.1">
    <property type="protein sequence ID" value="Ma01_p02730.1"/>
    <property type="gene ID" value="Ma01_g02730"/>
</dbReference>